<dbReference type="RefSeq" id="WP_114018169.1">
    <property type="nucleotide sequence ID" value="NZ_QOIM01000042.1"/>
</dbReference>
<evidence type="ECO:0000256" key="1">
    <source>
        <dbReference type="SAM" id="MobiDB-lite"/>
    </source>
</evidence>
<protein>
    <submittedName>
        <fullName evidence="3">Uncharacterized protein</fullName>
    </submittedName>
</protein>
<proteinExistence type="predicted"/>
<evidence type="ECO:0000313" key="3">
    <source>
        <dbReference type="EMBL" id="RCG14603.1"/>
    </source>
</evidence>
<sequence>MRKFQRAAVAAVGLLAFSGIAAQSAQAAPAAPITKGGGYYNGTYGSFSSCKSSAENNPNIVKYICDQNEDGSWWLLVVEDTCKSATPNSTAAQASPKGGISTRGC</sequence>
<dbReference type="OrthoDB" id="4250250at2"/>
<comment type="caution">
    <text evidence="3">The sequence shown here is derived from an EMBL/GenBank/DDBJ whole genome shotgun (WGS) entry which is preliminary data.</text>
</comment>
<reference evidence="3 4" key="1">
    <citation type="submission" date="2018-06" db="EMBL/GenBank/DDBJ databases">
        <title>Streptomyces reniochalinae sp. nov. and Streptomyces diacarnus sp. nov. from marine sponges.</title>
        <authorList>
            <person name="Li L."/>
        </authorList>
    </citation>
    <scope>NUCLEOTIDE SEQUENCE [LARGE SCALE GENOMIC DNA]</scope>
    <source>
        <strain evidence="3 4">LHW50302</strain>
    </source>
</reference>
<evidence type="ECO:0000313" key="4">
    <source>
        <dbReference type="Proteomes" id="UP000253507"/>
    </source>
</evidence>
<organism evidence="3 4">
    <name type="scientific">Streptomyces reniochalinae</name>
    <dbReference type="NCBI Taxonomy" id="2250578"/>
    <lineage>
        <taxon>Bacteria</taxon>
        <taxon>Bacillati</taxon>
        <taxon>Actinomycetota</taxon>
        <taxon>Actinomycetes</taxon>
        <taxon>Kitasatosporales</taxon>
        <taxon>Streptomycetaceae</taxon>
        <taxon>Streptomyces</taxon>
    </lineage>
</organism>
<evidence type="ECO:0000256" key="2">
    <source>
        <dbReference type="SAM" id="SignalP"/>
    </source>
</evidence>
<keyword evidence="4" id="KW-1185">Reference proteome</keyword>
<feature type="signal peptide" evidence="2">
    <location>
        <begin position="1"/>
        <end position="27"/>
    </location>
</feature>
<name>A0A367E9E4_9ACTN</name>
<keyword evidence="2" id="KW-0732">Signal</keyword>
<gene>
    <name evidence="3" type="ORF">DQ392_26075</name>
</gene>
<dbReference type="Proteomes" id="UP000253507">
    <property type="component" value="Unassembled WGS sequence"/>
</dbReference>
<feature type="region of interest" description="Disordered" evidence="1">
    <location>
        <begin position="86"/>
        <end position="105"/>
    </location>
</feature>
<accession>A0A367E9E4</accession>
<dbReference type="EMBL" id="QOIM01000042">
    <property type="protein sequence ID" value="RCG14603.1"/>
    <property type="molecule type" value="Genomic_DNA"/>
</dbReference>
<dbReference type="AlphaFoldDB" id="A0A367E9E4"/>
<feature type="chain" id="PRO_5016833897" evidence="2">
    <location>
        <begin position="28"/>
        <end position="105"/>
    </location>
</feature>